<proteinExistence type="predicted"/>
<dbReference type="Proteomes" id="UP000281553">
    <property type="component" value="Unassembled WGS sequence"/>
</dbReference>
<keyword evidence="2" id="KW-1185">Reference proteome</keyword>
<protein>
    <submittedName>
        <fullName evidence="1">Uncharacterized protein</fullName>
    </submittedName>
</protein>
<evidence type="ECO:0000313" key="2">
    <source>
        <dbReference type="Proteomes" id="UP000281553"/>
    </source>
</evidence>
<dbReference type="AlphaFoldDB" id="A0A3P7MH98"/>
<organism evidence="1 2">
    <name type="scientific">Dibothriocephalus latus</name>
    <name type="common">Fish tapeworm</name>
    <name type="synonym">Diphyllobothrium latum</name>
    <dbReference type="NCBI Taxonomy" id="60516"/>
    <lineage>
        <taxon>Eukaryota</taxon>
        <taxon>Metazoa</taxon>
        <taxon>Spiralia</taxon>
        <taxon>Lophotrochozoa</taxon>
        <taxon>Platyhelminthes</taxon>
        <taxon>Cestoda</taxon>
        <taxon>Eucestoda</taxon>
        <taxon>Diphyllobothriidea</taxon>
        <taxon>Diphyllobothriidae</taxon>
        <taxon>Dibothriocephalus</taxon>
    </lineage>
</organism>
<reference evidence="1 2" key="1">
    <citation type="submission" date="2018-11" db="EMBL/GenBank/DDBJ databases">
        <authorList>
            <consortium name="Pathogen Informatics"/>
        </authorList>
    </citation>
    <scope>NUCLEOTIDE SEQUENCE [LARGE SCALE GENOMIC DNA]</scope>
</reference>
<evidence type="ECO:0000313" key="1">
    <source>
        <dbReference type="EMBL" id="VDN22777.1"/>
    </source>
</evidence>
<dbReference type="EMBL" id="UYRU01072865">
    <property type="protein sequence ID" value="VDN22777.1"/>
    <property type="molecule type" value="Genomic_DNA"/>
</dbReference>
<dbReference type="OrthoDB" id="26387at2759"/>
<gene>
    <name evidence="1" type="ORF">DILT_LOCUS14124</name>
</gene>
<name>A0A3P7MH98_DIBLA</name>
<accession>A0A3P7MH98</accession>
<sequence>MSALFADKYTSFWRSARKRHFELLAQLNTYDEYSDILGIQRLAIQILTYPKLARQLLLQYNAPLRLISRLCRTFAANAIPLPGFYATQNSQESLADLCNPDCTFQFCPSVLKNRLLALRIANREAWCRAHKYTRVAAFTDENSPVEQPLYPPKVLVWLYEPQLRLDLMPFECALVSVDAVSAILNGLLHVKPLAEESESCPEGWWDEVSRENFLAYFRCLLEILTYMQDMDSIEQTLKQDAEAHLGRLYTLVSTSALLASTDRTLLLSAIKETREAFEKRVGVIDLCFRVAPFTCTQGSRTKHTKNMSFQALGSTSEVYEYDVSVMRVNISQPLSRLLAALYGYGIEMGFHPVLLGLADEVCYLSDSL</sequence>